<feature type="modified residue" description="4-aspartylphosphate" evidence="4">
    <location>
        <position position="1133"/>
    </location>
</feature>
<dbReference type="eggNOG" id="COG0784">
    <property type="taxonomic scope" value="Bacteria"/>
</dbReference>
<dbReference type="EC" id="2.7.13.3" evidence="2"/>
<feature type="domain" description="Response regulatory" evidence="8">
    <location>
        <begin position="1084"/>
        <end position="1200"/>
    </location>
</feature>
<dbReference type="SMART" id="SM00388">
    <property type="entry name" value="HisKA"/>
    <property type="match status" value="1"/>
</dbReference>
<sequence>MHRVRGTRIPFCPCAARLAVLALLLGAGGAARALEPGKSLVQFPHSSWQRSEGLPQSAILTLAQTPDGYLWAGTWEGLARFDGARFTIFENHTTPMLQARSIRGLATSKDGTLWLGTEAGLTGMRDGTFFPVTAPEGVVLKDLRTLLPAQDGSLWIATLGYGLLHYTGGHFQAWTTRTGLVDDYVMALAEGPDGTLWVGTTQGLQRWDGKALRPGPPFSSPDNAEPSVRALTVDPEGHLWAGTEDGSVYRQQEGKMRREPQASMPGNPISALLVDREGSLWVGSTGGGLLRLANGQRSVLDGAQGLAEEAVAALLEDAEGNIWIGTEEAGLHRLKDAPLTPYGRSEGLPHDVISSIHEARDGSLWFASLGGGVTRWFAGQMMTWNTQNGLGHDRVRSIAEDNNGGLWFSTQTGLSRWQAGRFTTTLGHPHGLPSGPVRTVLVDTDNILWAGTQAGLARWNGEHFEMLTKKDGLPGDKITLLKHRTAGGFWVGTGGGGLAFYFRGHFTLVASEGYPMFSELSALHEEADGTLWLGTDEGLFLASAGHFTRFSQAEGLFNDRIFQILPDGLGYLWMSSNKGLFRVRQSELEAVAEGRRTRVTSRAYGEDEGMRAAECNGVGGPPGIRARDGRLWFPTVRGAVVYEPAHDKPPSPLAPMRIEELRVDRHPVPLNSRDIPVGEGNVEFQYTTPSLYPPRQLRFRYQLEGFDPDWVEAGSRSVAYYTNLPPGHYRFRVEAIERDDGRVAPMAEMALHLKPRFHQTLLFRGASFLAAALVVASAMGLRLRQSRLRERELQAHVDQRTAELATLNADLRNRLQELQSTRERLVHAEKMAAVGTLAAGVGHEINNPLAFIISNLHYASLEVKHAAQQEPDQERWAEVEQALSEALLGADRVRRIVQDLKTFSRVQPEHPQRVDLHEVLELALSFADAEVRHRARVVKDYGTVPAVFGDEARMGQVFLNLVINAAQATPEGHADEHEIRITTRQDEKGQAVVAVSDTGIGIPPEVLPRIFEPFFTTKPVGVGTGLGLSICHGYVQALGGDIRVHSTLGSGTTFEVTLPAAPAMSAEPSPPAPPAGAPPVWRSRLMIVDDEPLLASAMSRTLEPEHEVVPFTRARDALERLRMGEHYHLILCDLMMPEMTGMELYETLAREAPAMAERMVFITGGAFTEAARAFLDTHRLPCLDKPFDPEVLRARLRSLLAGRDASQSATAA</sequence>
<keyword evidence="6" id="KW-0732">Signal</keyword>
<dbReference type="OrthoDB" id="9778496at2"/>
<dbReference type="PROSITE" id="PS50110">
    <property type="entry name" value="RESPONSE_REGULATORY"/>
    <property type="match status" value="1"/>
</dbReference>
<dbReference type="PRINTS" id="PR00344">
    <property type="entry name" value="BCTRLSENSOR"/>
</dbReference>
<dbReference type="Pfam" id="PF00512">
    <property type="entry name" value="HisKA"/>
    <property type="match status" value="1"/>
</dbReference>
<keyword evidence="5" id="KW-0175">Coiled coil</keyword>
<protein>
    <recommendedName>
        <fullName evidence="2">histidine kinase</fullName>
        <ecNumber evidence="2">2.7.13.3</ecNumber>
    </recommendedName>
</protein>
<dbReference type="InterPro" id="IPR005467">
    <property type="entry name" value="His_kinase_dom"/>
</dbReference>
<dbReference type="Gene3D" id="2.130.10.10">
    <property type="entry name" value="YVTN repeat-like/Quinoprotein amine dehydrogenase"/>
    <property type="match status" value="3"/>
</dbReference>
<dbReference type="InterPro" id="IPR011123">
    <property type="entry name" value="Y_Y_Y"/>
</dbReference>
<dbReference type="Pfam" id="PF07495">
    <property type="entry name" value="Y_Y_Y"/>
    <property type="match status" value="1"/>
</dbReference>
<dbReference type="CDD" id="cd00082">
    <property type="entry name" value="HisKA"/>
    <property type="match status" value="1"/>
</dbReference>
<dbReference type="InterPro" id="IPR036890">
    <property type="entry name" value="HATPase_C_sf"/>
</dbReference>
<dbReference type="KEGG" id="sur:STAUR_7083"/>
<dbReference type="eggNOG" id="COG3292">
    <property type="taxonomic scope" value="Bacteria"/>
</dbReference>
<evidence type="ECO:0000256" key="1">
    <source>
        <dbReference type="ARBA" id="ARBA00000085"/>
    </source>
</evidence>
<dbReference type="InterPro" id="IPR001789">
    <property type="entry name" value="Sig_transdc_resp-reg_receiver"/>
</dbReference>
<gene>
    <name evidence="9" type="ordered locus">STAUR_7083</name>
</gene>
<dbReference type="SUPFAM" id="SSF63829">
    <property type="entry name" value="Calcium-dependent phosphotriesterase"/>
    <property type="match status" value="2"/>
</dbReference>
<dbReference type="Gene3D" id="3.40.50.2300">
    <property type="match status" value="1"/>
</dbReference>
<dbReference type="InterPro" id="IPR013783">
    <property type="entry name" value="Ig-like_fold"/>
</dbReference>
<evidence type="ECO:0000259" key="8">
    <source>
        <dbReference type="PROSITE" id="PS50110"/>
    </source>
</evidence>
<evidence type="ECO:0000256" key="2">
    <source>
        <dbReference type="ARBA" id="ARBA00012438"/>
    </source>
</evidence>
<dbReference type="Gene3D" id="3.30.565.10">
    <property type="entry name" value="Histidine kinase-like ATPase, C-terminal domain"/>
    <property type="match status" value="1"/>
</dbReference>
<dbReference type="RefSeq" id="WP_013377650.1">
    <property type="nucleotide sequence ID" value="NC_014623.1"/>
</dbReference>
<proteinExistence type="predicted"/>
<comment type="catalytic activity">
    <reaction evidence="1">
        <text>ATP + protein L-histidine = ADP + protein N-phospho-L-histidine.</text>
        <dbReference type="EC" id="2.7.13.3"/>
    </reaction>
</comment>
<keyword evidence="10" id="KW-1185">Reference proteome</keyword>
<evidence type="ECO:0000256" key="4">
    <source>
        <dbReference type="PROSITE-ProRule" id="PRU00169"/>
    </source>
</evidence>
<dbReference type="Gene3D" id="2.60.40.10">
    <property type="entry name" value="Immunoglobulins"/>
    <property type="match status" value="1"/>
</dbReference>
<keyword evidence="3 4" id="KW-0597">Phosphoprotein</keyword>
<evidence type="ECO:0000313" key="9">
    <source>
        <dbReference type="EMBL" id="ADO74839.1"/>
    </source>
</evidence>
<feature type="signal peptide" evidence="6">
    <location>
        <begin position="1"/>
        <end position="33"/>
    </location>
</feature>
<dbReference type="SUPFAM" id="SSF47384">
    <property type="entry name" value="Homodimeric domain of signal transducing histidine kinase"/>
    <property type="match status" value="1"/>
</dbReference>
<feature type="coiled-coil region" evidence="5">
    <location>
        <begin position="801"/>
        <end position="828"/>
    </location>
</feature>
<dbReference type="eggNOG" id="COG4191">
    <property type="taxonomic scope" value="Bacteria"/>
</dbReference>
<dbReference type="InterPro" id="IPR036097">
    <property type="entry name" value="HisK_dim/P_sf"/>
</dbReference>
<dbReference type="HOGENOM" id="CLU_000445_28_2_7"/>
<dbReference type="InterPro" id="IPR003594">
    <property type="entry name" value="HATPase_dom"/>
</dbReference>
<evidence type="ECO:0000256" key="6">
    <source>
        <dbReference type="SAM" id="SignalP"/>
    </source>
</evidence>
<evidence type="ECO:0000256" key="5">
    <source>
        <dbReference type="SAM" id="Coils"/>
    </source>
</evidence>
<dbReference type="SUPFAM" id="SSF52172">
    <property type="entry name" value="CheY-like"/>
    <property type="match status" value="1"/>
</dbReference>
<dbReference type="AlphaFoldDB" id="E3FXP4"/>
<feature type="chain" id="PRO_5003169815" description="histidine kinase" evidence="6">
    <location>
        <begin position="34"/>
        <end position="1212"/>
    </location>
</feature>
<dbReference type="PANTHER" id="PTHR43547">
    <property type="entry name" value="TWO-COMPONENT HISTIDINE KINASE"/>
    <property type="match status" value="1"/>
</dbReference>
<dbReference type="PANTHER" id="PTHR43547:SF2">
    <property type="entry name" value="HYBRID SIGNAL TRANSDUCTION HISTIDINE KINASE C"/>
    <property type="match status" value="1"/>
</dbReference>
<dbReference type="PROSITE" id="PS50109">
    <property type="entry name" value="HIS_KIN"/>
    <property type="match status" value="1"/>
</dbReference>
<organism evidence="9 10">
    <name type="scientific">Stigmatella aurantiaca (strain DW4/3-1)</name>
    <dbReference type="NCBI Taxonomy" id="378806"/>
    <lineage>
        <taxon>Bacteria</taxon>
        <taxon>Pseudomonadati</taxon>
        <taxon>Myxococcota</taxon>
        <taxon>Myxococcia</taxon>
        <taxon>Myxococcales</taxon>
        <taxon>Cystobacterineae</taxon>
        <taxon>Archangiaceae</taxon>
        <taxon>Stigmatella</taxon>
    </lineage>
</organism>
<dbReference type="InterPro" id="IPR004358">
    <property type="entry name" value="Sig_transdc_His_kin-like_C"/>
</dbReference>
<dbReference type="Pfam" id="PF07494">
    <property type="entry name" value="Reg_prop"/>
    <property type="match status" value="5"/>
</dbReference>
<accession>E3FXP4</accession>
<dbReference type="InterPro" id="IPR011006">
    <property type="entry name" value="CheY-like_superfamily"/>
</dbReference>
<dbReference type="InterPro" id="IPR003661">
    <property type="entry name" value="HisK_dim/P_dom"/>
</dbReference>
<evidence type="ECO:0000313" key="10">
    <source>
        <dbReference type="Proteomes" id="UP000001351"/>
    </source>
</evidence>
<evidence type="ECO:0000256" key="3">
    <source>
        <dbReference type="ARBA" id="ARBA00022553"/>
    </source>
</evidence>
<name>E3FXP4_STIAD</name>
<dbReference type="SUPFAM" id="SSF55874">
    <property type="entry name" value="ATPase domain of HSP90 chaperone/DNA topoisomerase II/histidine kinase"/>
    <property type="match status" value="1"/>
</dbReference>
<dbReference type="InterPro" id="IPR011110">
    <property type="entry name" value="Reg_prop"/>
</dbReference>
<reference evidence="9 10" key="1">
    <citation type="journal article" date="2011" name="Mol. Biol. Evol.">
        <title>Comparative genomic analysis of fruiting body formation in Myxococcales.</title>
        <authorList>
            <person name="Huntley S."/>
            <person name="Hamann N."/>
            <person name="Wegener-Feldbrugge S."/>
            <person name="Treuner-Lange A."/>
            <person name="Kube M."/>
            <person name="Reinhardt R."/>
            <person name="Klages S."/>
            <person name="Muller R."/>
            <person name="Ronning C.M."/>
            <person name="Nierman W.C."/>
            <person name="Sogaard-Andersen L."/>
        </authorList>
    </citation>
    <scope>NUCLEOTIDE SEQUENCE [LARGE SCALE GENOMIC DNA]</scope>
    <source>
        <strain evidence="9 10">DW4/3-1</strain>
    </source>
</reference>
<feature type="domain" description="Histidine kinase" evidence="7">
    <location>
        <begin position="840"/>
        <end position="1062"/>
    </location>
</feature>
<dbReference type="Proteomes" id="UP000001351">
    <property type="component" value="Chromosome"/>
</dbReference>
<dbReference type="SMART" id="SM00448">
    <property type="entry name" value="REC"/>
    <property type="match status" value="1"/>
</dbReference>
<dbReference type="EMBL" id="CP002271">
    <property type="protein sequence ID" value="ADO74839.1"/>
    <property type="molecule type" value="Genomic_DNA"/>
</dbReference>
<dbReference type="STRING" id="378806.STAUR_7083"/>
<dbReference type="Pfam" id="PF00072">
    <property type="entry name" value="Response_reg"/>
    <property type="match status" value="1"/>
</dbReference>
<evidence type="ECO:0000259" key="7">
    <source>
        <dbReference type="PROSITE" id="PS50109"/>
    </source>
</evidence>
<dbReference type="GO" id="GO:0000155">
    <property type="term" value="F:phosphorelay sensor kinase activity"/>
    <property type="evidence" value="ECO:0007669"/>
    <property type="project" value="InterPro"/>
</dbReference>
<dbReference type="Gene3D" id="1.10.287.130">
    <property type="match status" value="1"/>
</dbReference>
<dbReference type="InterPro" id="IPR015943">
    <property type="entry name" value="WD40/YVTN_repeat-like_dom_sf"/>
</dbReference>
<dbReference type="SMART" id="SM00387">
    <property type="entry name" value="HATPase_c"/>
    <property type="match status" value="1"/>
</dbReference>
<dbReference type="Pfam" id="PF02518">
    <property type="entry name" value="HATPase_c"/>
    <property type="match status" value="1"/>
</dbReference>